<dbReference type="PANTHER" id="PTHR15827">
    <property type="entry name" value="CYCLIN-DEPENDENT KINASE 2-INTERACTING PROTEIN"/>
    <property type="match status" value="1"/>
</dbReference>
<evidence type="ECO:0000313" key="2">
    <source>
        <dbReference type="RefSeq" id="XP_040597892.1"/>
    </source>
</evidence>
<dbReference type="RefSeq" id="XP_040597892.1">
    <property type="nucleotide sequence ID" value="XM_040741958.1"/>
</dbReference>
<dbReference type="PRINTS" id="PR02040">
    <property type="entry name" value="CDK2IP"/>
</dbReference>
<dbReference type="InterPro" id="IPR023250">
    <property type="entry name" value="Cyclin-dep_Kinase_2_interact"/>
</dbReference>
<keyword evidence="1" id="KW-1185">Reference proteome</keyword>
<reference evidence="2" key="1">
    <citation type="submission" date="2025-08" db="UniProtKB">
        <authorList>
            <consortium name="RefSeq"/>
        </authorList>
    </citation>
    <scope>IDENTIFICATION</scope>
    <source>
        <tissue evidence="2">Liver</tissue>
    </source>
</reference>
<evidence type="ECO:0000313" key="1">
    <source>
        <dbReference type="Proteomes" id="UP000886700"/>
    </source>
</evidence>
<sequence>MSSPAQLDGAGTRLGLWKAASPANKGGWGSRSSNGGLPVGFIEAKTLGIATRRKPVLSVSARKIKDNAADWHNLILKWESLSNAGFTTASNVANLKVSLLSKEVKLESSSPASSEKEEKTNLDYSKELESLCKELKATLDGLTKIQMKMEKLSSTTKGICELENYHYWEESNRPPLFHTWPTAFFYEVSHRLSDAYKKELLLKQTIGAELAHTADRNLSLNYLSMWLHQPYIDSDSKLQLESMLPETGHRAL</sequence>
<dbReference type="Proteomes" id="UP000886700">
    <property type="component" value="Unplaced"/>
</dbReference>
<accession>A0ABM2X4U0</accession>
<dbReference type="PANTHER" id="PTHR15827:SF2">
    <property type="entry name" value="CYCLIN-DEPENDENT KINASE 2-INTERACTING PROTEIN"/>
    <property type="match status" value="1"/>
</dbReference>
<protein>
    <submittedName>
        <fullName evidence="2">LOW QUALITY PROTEIN: cyclin-dependent kinase 2-interacting protein-like</fullName>
    </submittedName>
</protein>
<dbReference type="GeneID" id="106021511"/>
<organism evidence="1 2">
    <name type="scientific">Mesocricetus auratus</name>
    <name type="common">Golden hamster</name>
    <dbReference type="NCBI Taxonomy" id="10036"/>
    <lineage>
        <taxon>Eukaryota</taxon>
        <taxon>Metazoa</taxon>
        <taxon>Chordata</taxon>
        <taxon>Craniata</taxon>
        <taxon>Vertebrata</taxon>
        <taxon>Euteleostomi</taxon>
        <taxon>Mammalia</taxon>
        <taxon>Eutheria</taxon>
        <taxon>Euarchontoglires</taxon>
        <taxon>Glires</taxon>
        <taxon>Rodentia</taxon>
        <taxon>Myomorpha</taxon>
        <taxon>Muroidea</taxon>
        <taxon>Cricetidae</taxon>
        <taxon>Cricetinae</taxon>
        <taxon>Mesocricetus</taxon>
    </lineage>
</organism>
<proteinExistence type="predicted"/>
<gene>
    <name evidence="2" type="primary">LOC106021511</name>
</gene>
<name>A0ABM2X4U0_MESAU</name>